<reference evidence="22 23" key="1">
    <citation type="submission" date="2014-11" db="EMBL/GenBank/DDBJ databases">
        <title>Genome sequencing of Pantoea rodasii ND03.</title>
        <authorList>
            <person name="Muhamad Yunos N.Y."/>
            <person name="Chan K.-G."/>
        </authorList>
    </citation>
    <scope>NUCLEOTIDE SEQUENCE [LARGE SCALE GENOMIC DNA]</scope>
    <source>
        <strain evidence="22 23">ND03</strain>
    </source>
</reference>
<comment type="catalytic activity">
    <reaction evidence="19 20">
        <text>UDP-N-acetyl-alpha-D-muramate + NADP(+) = UDP-N-acetyl-3-O-(1-carboxyvinyl)-alpha-D-glucosamine + NADPH + H(+)</text>
        <dbReference type="Rhea" id="RHEA:12248"/>
        <dbReference type="ChEBI" id="CHEBI:15378"/>
        <dbReference type="ChEBI" id="CHEBI:57783"/>
        <dbReference type="ChEBI" id="CHEBI:58349"/>
        <dbReference type="ChEBI" id="CHEBI:68483"/>
        <dbReference type="ChEBI" id="CHEBI:70757"/>
        <dbReference type="EC" id="1.3.1.98"/>
    </reaction>
</comment>
<evidence type="ECO:0000256" key="12">
    <source>
        <dbReference type="ARBA" id="ARBA00022857"/>
    </source>
</evidence>
<dbReference type="EMBL" id="JTJJ01000129">
    <property type="protein sequence ID" value="KHJ65465.1"/>
    <property type="molecule type" value="Genomic_DNA"/>
</dbReference>
<comment type="function">
    <text evidence="2 20">Cell wall formation.</text>
</comment>
<keyword evidence="10 20" id="KW-0285">Flavoprotein</keyword>
<dbReference type="NCBIfam" id="TIGR00179">
    <property type="entry name" value="murB"/>
    <property type="match status" value="1"/>
</dbReference>
<dbReference type="PANTHER" id="PTHR21071">
    <property type="entry name" value="UDP-N-ACETYLENOLPYRUVOYLGLUCOSAMINE REDUCTASE"/>
    <property type="match status" value="1"/>
</dbReference>
<dbReference type="RefSeq" id="WP_039336563.1">
    <property type="nucleotide sequence ID" value="NZ_JTJJ01000129.1"/>
</dbReference>
<feature type="domain" description="FAD-binding PCMH-type" evidence="21">
    <location>
        <begin position="16"/>
        <end position="186"/>
    </location>
</feature>
<keyword evidence="12 20" id="KW-0521">NADP</keyword>
<feature type="active site" evidence="20">
    <location>
        <position position="328"/>
    </location>
</feature>
<evidence type="ECO:0000256" key="5">
    <source>
        <dbReference type="ARBA" id="ARBA00010485"/>
    </source>
</evidence>
<keyword evidence="9 20" id="KW-0132">Cell division</keyword>
<dbReference type="Gene3D" id="3.90.78.10">
    <property type="entry name" value="UDP-N-acetylenolpyruvoylglucosamine reductase, C-terminal domain"/>
    <property type="match status" value="1"/>
</dbReference>
<comment type="cofactor">
    <cofactor evidence="1 20">
        <name>FAD</name>
        <dbReference type="ChEBI" id="CHEBI:57692"/>
    </cofactor>
</comment>
<evidence type="ECO:0000256" key="7">
    <source>
        <dbReference type="ARBA" id="ARBA00015188"/>
    </source>
</evidence>
<dbReference type="GO" id="GO:0071949">
    <property type="term" value="F:FAD binding"/>
    <property type="evidence" value="ECO:0007669"/>
    <property type="project" value="InterPro"/>
</dbReference>
<dbReference type="GO" id="GO:0009252">
    <property type="term" value="P:peptidoglycan biosynthetic process"/>
    <property type="evidence" value="ECO:0007669"/>
    <property type="project" value="UniProtKB-UniRule"/>
</dbReference>
<dbReference type="SUPFAM" id="SSF56194">
    <property type="entry name" value="Uridine diphospho-N-Acetylenolpyruvylglucosamine reductase, MurB, C-terminal domain"/>
    <property type="match status" value="1"/>
</dbReference>
<dbReference type="Pfam" id="PF01565">
    <property type="entry name" value="FAD_binding_4"/>
    <property type="match status" value="1"/>
</dbReference>
<comment type="similarity">
    <text evidence="5 20">Belongs to the MurB family.</text>
</comment>
<feature type="active site" evidence="20">
    <location>
        <position position="162"/>
    </location>
</feature>
<evidence type="ECO:0000256" key="10">
    <source>
        <dbReference type="ARBA" id="ARBA00022630"/>
    </source>
</evidence>
<dbReference type="GO" id="GO:0051301">
    <property type="term" value="P:cell division"/>
    <property type="evidence" value="ECO:0007669"/>
    <property type="project" value="UniProtKB-KW"/>
</dbReference>
<dbReference type="InterPro" id="IPR003170">
    <property type="entry name" value="MurB"/>
</dbReference>
<evidence type="ECO:0000256" key="6">
    <source>
        <dbReference type="ARBA" id="ARBA00012518"/>
    </source>
</evidence>
<name>A0A0B1R2Z3_9GAMM</name>
<dbReference type="EC" id="1.3.1.98" evidence="6 20"/>
<keyword evidence="8 20" id="KW-0963">Cytoplasm</keyword>
<keyword evidence="11 20" id="KW-0274">FAD</keyword>
<evidence type="ECO:0000256" key="17">
    <source>
        <dbReference type="ARBA" id="ARBA00023316"/>
    </source>
</evidence>
<evidence type="ECO:0000256" key="20">
    <source>
        <dbReference type="HAMAP-Rule" id="MF_00037"/>
    </source>
</evidence>
<evidence type="ECO:0000256" key="14">
    <source>
        <dbReference type="ARBA" id="ARBA00022984"/>
    </source>
</evidence>
<dbReference type="Pfam" id="PF02873">
    <property type="entry name" value="MurB_C"/>
    <property type="match status" value="1"/>
</dbReference>
<evidence type="ECO:0000256" key="15">
    <source>
        <dbReference type="ARBA" id="ARBA00023002"/>
    </source>
</evidence>
<dbReference type="Gene3D" id="3.30.43.10">
    <property type="entry name" value="Uridine Diphospho-n-acetylenolpyruvylglucosamine Reductase, domain 2"/>
    <property type="match status" value="1"/>
</dbReference>
<organism evidence="22 23">
    <name type="scientific">Pantoea rodasii</name>
    <dbReference type="NCBI Taxonomy" id="1076549"/>
    <lineage>
        <taxon>Bacteria</taxon>
        <taxon>Pseudomonadati</taxon>
        <taxon>Pseudomonadota</taxon>
        <taxon>Gammaproteobacteria</taxon>
        <taxon>Enterobacterales</taxon>
        <taxon>Erwiniaceae</taxon>
        <taxon>Pantoea</taxon>
    </lineage>
</organism>
<evidence type="ECO:0000256" key="13">
    <source>
        <dbReference type="ARBA" id="ARBA00022960"/>
    </source>
</evidence>
<evidence type="ECO:0000313" key="23">
    <source>
        <dbReference type="Proteomes" id="UP000030853"/>
    </source>
</evidence>
<evidence type="ECO:0000256" key="2">
    <source>
        <dbReference type="ARBA" id="ARBA00003921"/>
    </source>
</evidence>
<keyword evidence="14 20" id="KW-0573">Peptidoglycan synthesis</keyword>
<keyword evidence="17 20" id="KW-0961">Cell wall biogenesis/degradation</keyword>
<dbReference type="GO" id="GO:0008762">
    <property type="term" value="F:UDP-N-acetylmuramate dehydrogenase activity"/>
    <property type="evidence" value="ECO:0007669"/>
    <property type="project" value="UniProtKB-UniRule"/>
</dbReference>
<dbReference type="GO" id="GO:0008360">
    <property type="term" value="P:regulation of cell shape"/>
    <property type="evidence" value="ECO:0007669"/>
    <property type="project" value="UniProtKB-KW"/>
</dbReference>
<evidence type="ECO:0000256" key="3">
    <source>
        <dbReference type="ARBA" id="ARBA00004496"/>
    </source>
</evidence>
<proteinExistence type="inferred from homology"/>
<dbReference type="HAMAP" id="MF_00037">
    <property type="entry name" value="MurB"/>
    <property type="match status" value="1"/>
</dbReference>
<evidence type="ECO:0000256" key="9">
    <source>
        <dbReference type="ARBA" id="ARBA00022618"/>
    </source>
</evidence>
<dbReference type="SUPFAM" id="SSF56176">
    <property type="entry name" value="FAD-binding/transporter-associated domain-like"/>
    <property type="match status" value="1"/>
</dbReference>
<dbReference type="GO" id="GO:0071555">
    <property type="term" value="P:cell wall organization"/>
    <property type="evidence" value="ECO:0007669"/>
    <property type="project" value="UniProtKB-KW"/>
</dbReference>
<keyword evidence="15 20" id="KW-0560">Oxidoreductase</keyword>
<dbReference type="Proteomes" id="UP000030853">
    <property type="component" value="Unassembled WGS sequence"/>
</dbReference>
<gene>
    <name evidence="20 22" type="primary">murB</name>
    <name evidence="22" type="ORF">QU24_24445</name>
</gene>
<dbReference type="InterPro" id="IPR036635">
    <property type="entry name" value="MurB_C_sf"/>
</dbReference>
<dbReference type="InterPro" id="IPR011601">
    <property type="entry name" value="MurB_C"/>
</dbReference>
<dbReference type="InterPro" id="IPR006094">
    <property type="entry name" value="Oxid_FAD_bind_N"/>
</dbReference>
<evidence type="ECO:0000256" key="19">
    <source>
        <dbReference type="ARBA" id="ARBA00048914"/>
    </source>
</evidence>
<comment type="pathway">
    <text evidence="4 20">Cell wall biogenesis; peptidoglycan biosynthesis.</text>
</comment>
<dbReference type="InterPro" id="IPR036318">
    <property type="entry name" value="FAD-bd_PCMH-like_sf"/>
</dbReference>
<evidence type="ECO:0000256" key="4">
    <source>
        <dbReference type="ARBA" id="ARBA00004752"/>
    </source>
</evidence>
<dbReference type="AlphaFoldDB" id="A0A0B1R2Z3"/>
<evidence type="ECO:0000256" key="1">
    <source>
        <dbReference type="ARBA" id="ARBA00001974"/>
    </source>
</evidence>
<dbReference type="UniPathway" id="UPA00219"/>
<keyword evidence="13 20" id="KW-0133">Cell shape</keyword>
<evidence type="ECO:0000256" key="8">
    <source>
        <dbReference type="ARBA" id="ARBA00022490"/>
    </source>
</evidence>
<dbReference type="GO" id="GO:0005829">
    <property type="term" value="C:cytosol"/>
    <property type="evidence" value="ECO:0007669"/>
    <property type="project" value="TreeGrafter"/>
</dbReference>
<evidence type="ECO:0000256" key="18">
    <source>
        <dbReference type="ARBA" id="ARBA00031026"/>
    </source>
</evidence>
<accession>A0A0B1R2Z3</accession>
<dbReference type="PROSITE" id="PS51387">
    <property type="entry name" value="FAD_PCMH"/>
    <property type="match status" value="1"/>
</dbReference>
<evidence type="ECO:0000256" key="16">
    <source>
        <dbReference type="ARBA" id="ARBA00023306"/>
    </source>
</evidence>
<dbReference type="PANTHER" id="PTHR21071:SF4">
    <property type="entry name" value="UDP-N-ACETYLENOLPYRUVOYLGLUCOSAMINE REDUCTASE"/>
    <property type="match status" value="1"/>
</dbReference>
<evidence type="ECO:0000256" key="11">
    <source>
        <dbReference type="ARBA" id="ARBA00022827"/>
    </source>
</evidence>
<dbReference type="InterPro" id="IPR016167">
    <property type="entry name" value="FAD-bd_PCMH_sub1"/>
</dbReference>
<keyword evidence="16 20" id="KW-0131">Cell cycle</keyword>
<comment type="subcellular location">
    <subcellularLocation>
        <location evidence="3 20">Cytoplasm</location>
    </subcellularLocation>
</comment>
<evidence type="ECO:0000313" key="22">
    <source>
        <dbReference type="EMBL" id="KHJ65465.1"/>
    </source>
</evidence>
<dbReference type="InterPro" id="IPR016169">
    <property type="entry name" value="FAD-bd_PCMH_sub2"/>
</dbReference>
<feature type="active site" description="Proton donor" evidence="20">
    <location>
        <position position="232"/>
    </location>
</feature>
<sequence>MSSPRTSLKAFNTLGLEISTQALYIADTPEAIIDAWQATQQRHQPFIVLGEGSNVLFLENFNGGVIVNAIKGISLEEKDETWHLHVGAGENWHELVEHTLKKGITGLENLALIPGMAGSAPIQNIGAYGVEFKDICHYVDALHLPTQKIRRLYREECLFGYRDSIFKHALKDDYVIVAIGLCLAKQWKPVLSYGDLAKLNPATVCAWDVFHAVCHMRKSKLPDPKITGNVGSFFKNPLISHEQASALMREWQDMPHYPQANGEVKLAAGWLIDQCNLKGFSVGGAAVHRQQALVLINEDQATPQDIVGLAHHVRNSVGEKFNVWLEPEVRFIGAQGERNAVEVIS</sequence>
<evidence type="ECO:0000259" key="21">
    <source>
        <dbReference type="PROSITE" id="PS51387"/>
    </source>
</evidence>
<dbReference type="NCBIfam" id="NF000755">
    <property type="entry name" value="PRK00046.1"/>
    <property type="match status" value="1"/>
</dbReference>
<dbReference type="Gene3D" id="3.30.465.10">
    <property type="match status" value="1"/>
</dbReference>
<dbReference type="InterPro" id="IPR016166">
    <property type="entry name" value="FAD-bd_PCMH"/>
</dbReference>
<comment type="caution">
    <text evidence="22">The sequence shown here is derived from an EMBL/GenBank/DDBJ whole genome shotgun (WGS) entry which is preliminary data.</text>
</comment>
<protein>
    <recommendedName>
        <fullName evidence="7 20">UDP-N-acetylenolpyruvoylglucosamine reductase</fullName>
        <ecNumber evidence="6 20">1.3.1.98</ecNumber>
    </recommendedName>
    <alternativeName>
        <fullName evidence="18 20">UDP-N-acetylmuramate dehydrogenase</fullName>
    </alternativeName>
</protein>